<dbReference type="EMBL" id="JANBUJ010001581">
    <property type="protein sequence ID" value="KAJ2766864.1"/>
    <property type="molecule type" value="Genomic_DNA"/>
</dbReference>
<gene>
    <name evidence="1" type="ORF">IWQ57_004188</name>
</gene>
<sequence>MRVYVIPVTRLRWALHCNPVNAVPTRMTQWALKASGKWSQWAVYPRESWRGRIYAYGESLMDRIDFREYFLKEIPTKDEGRLVSKVDIVAPALLSESEIIAELRALAQRQEPYHGRWMKYCCYMVPLTSLFTVVPVVPNFPLFYNLFRVYSHYKARHGARHLLHMLDRGSYEVVHDSELSRWYEGAAPRRLDSPDSRTLPAASGRCSPSEAPLLGPESDAADADQRTLEGGAPLLEDPVLVTDGDVASMGTYLQLPLFESAIRRARHQIVARLSKPPPPPPPSPPPSR</sequence>
<reference evidence="1" key="1">
    <citation type="submission" date="2022-07" db="EMBL/GenBank/DDBJ databases">
        <title>Phylogenomic reconstructions and comparative analyses of Kickxellomycotina fungi.</title>
        <authorList>
            <person name="Reynolds N.K."/>
            <person name="Stajich J.E."/>
            <person name="Barry K."/>
            <person name="Grigoriev I.V."/>
            <person name="Crous P."/>
            <person name="Smith M.E."/>
        </authorList>
    </citation>
    <scope>NUCLEOTIDE SEQUENCE</scope>
    <source>
        <strain evidence="1">CBS 109366</strain>
    </source>
</reference>
<protein>
    <submittedName>
        <fullName evidence="1">Uncharacterized protein</fullName>
    </submittedName>
</protein>
<proteinExistence type="predicted"/>
<name>A0ACC1JTA1_9FUNG</name>
<dbReference type="Proteomes" id="UP001140234">
    <property type="component" value="Unassembled WGS sequence"/>
</dbReference>
<keyword evidence="2" id="KW-1185">Reference proteome</keyword>
<comment type="caution">
    <text evidence="1">The sequence shown here is derived from an EMBL/GenBank/DDBJ whole genome shotgun (WGS) entry which is preliminary data.</text>
</comment>
<evidence type="ECO:0000313" key="1">
    <source>
        <dbReference type="EMBL" id="KAJ2766864.1"/>
    </source>
</evidence>
<evidence type="ECO:0000313" key="2">
    <source>
        <dbReference type="Proteomes" id="UP001140234"/>
    </source>
</evidence>
<accession>A0ACC1JTA1</accession>
<organism evidence="1 2">
    <name type="scientific">Coemansia nantahalensis</name>
    <dbReference type="NCBI Taxonomy" id="2789366"/>
    <lineage>
        <taxon>Eukaryota</taxon>
        <taxon>Fungi</taxon>
        <taxon>Fungi incertae sedis</taxon>
        <taxon>Zoopagomycota</taxon>
        <taxon>Kickxellomycotina</taxon>
        <taxon>Kickxellomycetes</taxon>
        <taxon>Kickxellales</taxon>
        <taxon>Kickxellaceae</taxon>
        <taxon>Coemansia</taxon>
    </lineage>
</organism>